<dbReference type="OrthoDB" id="7870017at2"/>
<dbReference type="InterPro" id="IPR008407">
    <property type="entry name" value="Brnchd-chn_aa_trnsp_AzlD"/>
</dbReference>
<gene>
    <name evidence="2" type="ORF">C5F48_22240</name>
</gene>
<dbReference type="AlphaFoldDB" id="A0A2T4JNV2"/>
<organism evidence="2 3">
    <name type="scientific">Cereibacter changlensis JA139</name>
    <dbReference type="NCBI Taxonomy" id="1188249"/>
    <lineage>
        <taxon>Bacteria</taxon>
        <taxon>Pseudomonadati</taxon>
        <taxon>Pseudomonadota</taxon>
        <taxon>Alphaproteobacteria</taxon>
        <taxon>Rhodobacterales</taxon>
        <taxon>Paracoccaceae</taxon>
        <taxon>Cereibacter</taxon>
    </lineage>
</organism>
<keyword evidence="3" id="KW-1185">Reference proteome</keyword>
<reference evidence="2 3" key="1">
    <citation type="submission" date="2018-03" db="EMBL/GenBank/DDBJ databases">
        <title>Cereibacter changlensis.</title>
        <authorList>
            <person name="Meyer T.E."/>
            <person name="Miller S."/>
            <person name="Lodha T."/>
            <person name="Gandham S."/>
            <person name="Chintalapati S."/>
            <person name="Chintalapati V.R."/>
        </authorList>
    </citation>
    <scope>NUCLEOTIDE SEQUENCE [LARGE SCALE GENOMIC DNA]</scope>
    <source>
        <strain evidence="2 3">JA139</strain>
    </source>
</reference>
<sequence length="106" mass="11116">MASSFLLTVLLCAAVTVSVRALPIVLLSRLNFPLAVREWLNFVPAAIMAAIIVSEVLGHPALTEAGWSISLLATLVSFSVGLATRSLFLTVLAGVAAFALLGWILP</sequence>
<dbReference type="Proteomes" id="UP000241010">
    <property type="component" value="Unassembled WGS sequence"/>
</dbReference>
<keyword evidence="1" id="KW-0472">Membrane</keyword>
<keyword evidence="1" id="KW-0812">Transmembrane</keyword>
<accession>A0A2T4JNV2</accession>
<feature type="transmembrane region" description="Helical" evidence="1">
    <location>
        <begin position="39"/>
        <end position="58"/>
    </location>
</feature>
<evidence type="ECO:0000313" key="3">
    <source>
        <dbReference type="Proteomes" id="UP000241010"/>
    </source>
</evidence>
<dbReference type="EMBL" id="PZKG01000225">
    <property type="protein sequence ID" value="PTE19568.1"/>
    <property type="molecule type" value="Genomic_DNA"/>
</dbReference>
<keyword evidence="1" id="KW-1133">Transmembrane helix</keyword>
<feature type="transmembrane region" description="Helical" evidence="1">
    <location>
        <begin position="88"/>
        <end position="105"/>
    </location>
</feature>
<evidence type="ECO:0000256" key="1">
    <source>
        <dbReference type="SAM" id="Phobius"/>
    </source>
</evidence>
<proteinExistence type="predicted"/>
<dbReference type="Pfam" id="PF05437">
    <property type="entry name" value="AzlD"/>
    <property type="match status" value="1"/>
</dbReference>
<protein>
    <submittedName>
        <fullName evidence="2">Branched-chain amino acid ABC transporter</fullName>
    </submittedName>
</protein>
<name>A0A2T4JNV2_9RHOB</name>
<dbReference type="RefSeq" id="WP_107665925.1">
    <property type="nucleotide sequence ID" value="NZ_PZKG01000225.1"/>
</dbReference>
<comment type="caution">
    <text evidence="2">The sequence shown here is derived from an EMBL/GenBank/DDBJ whole genome shotgun (WGS) entry which is preliminary data.</text>
</comment>
<evidence type="ECO:0000313" key="2">
    <source>
        <dbReference type="EMBL" id="PTE19568.1"/>
    </source>
</evidence>